<feature type="transmembrane region" description="Helical" evidence="1">
    <location>
        <begin position="327"/>
        <end position="351"/>
    </location>
</feature>
<protein>
    <recommendedName>
        <fullName evidence="4">Glycosyltransferase RgtA/B/C/D-like domain-containing protein</fullName>
    </recommendedName>
</protein>
<dbReference type="Proteomes" id="UP000501891">
    <property type="component" value="Chromosome"/>
</dbReference>
<accession>A0A858R4B8</accession>
<feature type="transmembrane region" description="Helical" evidence="1">
    <location>
        <begin position="276"/>
        <end position="295"/>
    </location>
</feature>
<feature type="transmembrane region" description="Helical" evidence="1">
    <location>
        <begin position="194"/>
        <end position="217"/>
    </location>
</feature>
<evidence type="ECO:0000313" key="3">
    <source>
        <dbReference type="Proteomes" id="UP000501891"/>
    </source>
</evidence>
<organism evidence="2 3">
    <name type="scientific">Aerophototrophica crusticola</name>
    <dbReference type="NCBI Taxonomy" id="1709002"/>
    <lineage>
        <taxon>Bacteria</taxon>
        <taxon>Pseudomonadati</taxon>
        <taxon>Pseudomonadota</taxon>
        <taxon>Alphaproteobacteria</taxon>
        <taxon>Rhodospirillales</taxon>
        <taxon>Rhodospirillaceae</taxon>
        <taxon>Aerophototrophica</taxon>
    </lineage>
</organism>
<keyword evidence="3" id="KW-1185">Reference proteome</keyword>
<keyword evidence="1" id="KW-0812">Transmembrane</keyword>
<evidence type="ECO:0008006" key="4">
    <source>
        <dbReference type="Google" id="ProtNLM"/>
    </source>
</evidence>
<feature type="transmembrane region" description="Helical" evidence="1">
    <location>
        <begin position="157"/>
        <end position="182"/>
    </location>
</feature>
<proteinExistence type="predicted"/>
<dbReference type="AlphaFoldDB" id="A0A858R4B8"/>
<evidence type="ECO:0000256" key="1">
    <source>
        <dbReference type="SAM" id="Phobius"/>
    </source>
</evidence>
<dbReference type="EMBL" id="CP051775">
    <property type="protein sequence ID" value="QJE72192.1"/>
    <property type="molecule type" value="Genomic_DNA"/>
</dbReference>
<keyword evidence="1" id="KW-0472">Membrane</keyword>
<name>A0A858R4B8_9PROT</name>
<feature type="transmembrane region" description="Helical" evidence="1">
    <location>
        <begin position="302"/>
        <end position="321"/>
    </location>
</feature>
<keyword evidence="1" id="KW-1133">Transmembrane helix</keyword>
<reference evidence="2" key="1">
    <citation type="submission" date="2020-04" db="EMBL/GenBank/DDBJ databases">
        <title>A desert anoxygenic phototrophic bacterium fixes CO2 using RubisCO under aerobic conditions.</title>
        <authorList>
            <person name="Tang K."/>
        </authorList>
    </citation>
    <scope>NUCLEOTIDE SEQUENCE [LARGE SCALE GENOMIC DNA]</scope>
    <source>
        <strain evidence="2">MIMtkB3</strain>
    </source>
</reference>
<feature type="transmembrane region" description="Helical" evidence="1">
    <location>
        <begin position="81"/>
        <end position="101"/>
    </location>
</feature>
<dbReference type="KEGG" id="acru:HHL28_02930"/>
<sequence length="525" mass="56245">MLLLLALCLGIMALPVLLVETPPLFDYANHLARVHVLANWEGVPAFQENFTRDALLLPNVLSDLVLLALEPAMGIEAAGKVLLLLILGGIVTGGAALGWAIAGRLSPWPLLVAGLAYHEMFIWGFLNYELGLALLLWGLAAWVWLERRTRAGQLLSGVAFALLVFFAHLVAFGLFAVGIAILELCRAWRERQRGFGPVLGRLVVSALIFGPPLAIFLSRSPAGGLPMAFAWDMTLWGKLSPFTRVLSTGDTAADYATLAGLALLALLGIVTGRVRASGALLLAAGTYALLVIALPYTAMGSFFLDARIAIAVFLLLAVALVPRPDVAGGKVAVIASVGLLALLGARSALVLEDWRAQERSYDRVLESVAKLPEGAVVVPAFGRYFEMPGWISTRGLWPTHEHTAAYAAIRRDAAVTNIFARKGQNPLVYTPAVEELLPLGRNPITRVVTDKELGGFLEQTHAAARALAETGSDSKVFALLFDKGCDTVPDQPWAWVVECGPELTILEIAPEQPPAESVAHRQEAS</sequence>
<gene>
    <name evidence="2" type="ORF">HHL28_02930</name>
</gene>
<feature type="transmembrane region" description="Helical" evidence="1">
    <location>
        <begin position="121"/>
        <end position="145"/>
    </location>
</feature>
<evidence type="ECO:0000313" key="2">
    <source>
        <dbReference type="EMBL" id="QJE72192.1"/>
    </source>
</evidence>
<feature type="transmembrane region" description="Helical" evidence="1">
    <location>
        <begin position="252"/>
        <end position="270"/>
    </location>
</feature>